<dbReference type="PROSITE" id="PS51257">
    <property type="entry name" value="PROKAR_LIPOPROTEIN"/>
    <property type="match status" value="1"/>
</dbReference>
<dbReference type="EMBL" id="JACHIA010000010">
    <property type="protein sequence ID" value="MBB6071779.1"/>
    <property type="molecule type" value="Genomic_DNA"/>
</dbReference>
<name>A0A841H1K8_9BACT</name>
<evidence type="ECO:0000313" key="2">
    <source>
        <dbReference type="Proteomes" id="UP000582837"/>
    </source>
</evidence>
<protein>
    <submittedName>
        <fullName evidence="1">Putative aminopeptidase</fullName>
    </submittedName>
</protein>
<dbReference type="Pfam" id="PF10023">
    <property type="entry name" value="Aminopep"/>
    <property type="match status" value="1"/>
</dbReference>
<dbReference type="RefSeq" id="WP_170032549.1">
    <property type="nucleotide sequence ID" value="NZ_JABDTL010000001.1"/>
</dbReference>
<proteinExistence type="predicted"/>
<dbReference type="InterPro" id="IPR014553">
    <property type="entry name" value="Aminopept"/>
</dbReference>
<organism evidence="1 2">
    <name type="scientific">Longimicrobium terrae</name>
    <dbReference type="NCBI Taxonomy" id="1639882"/>
    <lineage>
        <taxon>Bacteria</taxon>
        <taxon>Pseudomonadati</taxon>
        <taxon>Gemmatimonadota</taxon>
        <taxon>Longimicrobiia</taxon>
        <taxon>Longimicrobiales</taxon>
        <taxon>Longimicrobiaceae</taxon>
        <taxon>Longimicrobium</taxon>
    </lineage>
</organism>
<keyword evidence="2" id="KW-1185">Reference proteome</keyword>
<dbReference type="AlphaFoldDB" id="A0A841H1K8"/>
<comment type="caution">
    <text evidence="1">The sequence shown here is derived from an EMBL/GenBank/DDBJ whole genome shotgun (WGS) entry which is preliminary data.</text>
</comment>
<accession>A0A841H1K8</accession>
<sequence length="354" mass="39709">MIKPGWRLAAALAAFCTLSACSPLYVLRGAWEEGKILSRRRPIAAIVADSATDAPTRNKLLLVLQARQFAADSLRLNTGDSYTLFSRVDSDTLVTVVSAAYRDRFQPYTWWFPITGSVPYKGFFDPEDAEKEARRLQARGFDTYVRPSAAFSTLGWFNDPLLSTLLRYDEVSLANTVIHELFHNTFYAPGQAVFNESLANFVGGRGAIEFFCGRDGPQAQTCVTATGAWHDDLLFGEFLEAMVDDLEALYARPDLSADDKLRERERIFSEAQARFARDVRPRLRVDTFGSFTRDPLNNATLISRRIYYRRLELFERVYESRGGDFRRATHDIVEAARGSHADPYAGVAALVGPG</sequence>
<evidence type="ECO:0000313" key="1">
    <source>
        <dbReference type="EMBL" id="MBB6071779.1"/>
    </source>
</evidence>
<dbReference type="Proteomes" id="UP000582837">
    <property type="component" value="Unassembled WGS sequence"/>
</dbReference>
<keyword evidence="1" id="KW-0031">Aminopeptidase</keyword>
<reference evidence="1 2" key="1">
    <citation type="submission" date="2020-08" db="EMBL/GenBank/DDBJ databases">
        <title>Genomic Encyclopedia of Type Strains, Phase IV (KMG-IV): sequencing the most valuable type-strain genomes for metagenomic binning, comparative biology and taxonomic classification.</title>
        <authorList>
            <person name="Goeker M."/>
        </authorList>
    </citation>
    <scope>NUCLEOTIDE SEQUENCE [LARGE SCALE GENOMIC DNA]</scope>
    <source>
        <strain evidence="1 2">DSM 29007</strain>
    </source>
</reference>
<keyword evidence="1" id="KW-0645">Protease</keyword>
<gene>
    <name evidence="1" type="ORF">HNQ61_003418</name>
</gene>
<dbReference type="GO" id="GO:0004177">
    <property type="term" value="F:aminopeptidase activity"/>
    <property type="evidence" value="ECO:0007669"/>
    <property type="project" value="UniProtKB-KW"/>
</dbReference>
<keyword evidence="1" id="KW-0378">Hydrolase</keyword>